<dbReference type="AlphaFoldDB" id="A0A1I6QK80"/>
<protein>
    <submittedName>
        <fullName evidence="2">Very-short-patch-repair endonuclease</fullName>
    </submittedName>
</protein>
<keyword evidence="2" id="KW-0378">Hydrolase</keyword>
<evidence type="ECO:0000313" key="3">
    <source>
        <dbReference type="Proteomes" id="UP000198852"/>
    </source>
</evidence>
<dbReference type="EMBL" id="FOZX01000002">
    <property type="protein sequence ID" value="SFS52873.1"/>
    <property type="molecule type" value="Genomic_DNA"/>
</dbReference>
<keyword evidence="3" id="KW-1185">Reference proteome</keyword>
<dbReference type="SUPFAM" id="SSF52980">
    <property type="entry name" value="Restriction endonuclease-like"/>
    <property type="match status" value="1"/>
</dbReference>
<gene>
    <name evidence="2" type="ORF">SAMN05660874_01541</name>
</gene>
<evidence type="ECO:0000259" key="1">
    <source>
        <dbReference type="Pfam" id="PF04480"/>
    </source>
</evidence>
<dbReference type="GO" id="GO:0004519">
    <property type="term" value="F:endonuclease activity"/>
    <property type="evidence" value="ECO:0007669"/>
    <property type="project" value="UniProtKB-KW"/>
</dbReference>
<dbReference type="InterPro" id="IPR011335">
    <property type="entry name" value="Restrct_endonuc-II-like"/>
</dbReference>
<keyword evidence="2" id="KW-0540">Nuclease</keyword>
<reference evidence="3" key="1">
    <citation type="submission" date="2016-10" db="EMBL/GenBank/DDBJ databases">
        <authorList>
            <person name="Varghese N."/>
            <person name="Submissions S."/>
        </authorList>
    </citation>
    <scope>NUCLEOTIDE SEQUENCE [LARGE SCALE GENOMIC DNA]</scope>
    <source>
        <strain evidence="3">DSM 44771</strain>
    </source>
</reference>
<evidence type="ECO:0000313" key="2">
    <source>
        <dbReference type="EMBL" id="SFS52873.1"/>
    </source>
</evidence>
<dbReference type="STRING" id="95161.SAMN05660874_01541"/>
<dbReference type="Gene3D" id="3.40.960.10">
    <property type="entry name" value="VSR Endonuclease"/>
    <property type="match status" value="1"/>
</dbReference>
<name>A0A1I6QK80_9PSEU</name>
<dbReference type="RefSeq" id="WP_093414941.1">
    <property type="nucleotide sequence ID" value="NZ_FOZX01000002.1"/>
</dbReference>
<keyword evidence="2" id="KW-0255">Endonuclease</keyword>
<organism evidence="2 3">
    <name type="scientific">Saccharopolyspora flava</name>
    <dbReference type="NCBI Taxonomy" id="95161"/>
    <lineage>
        <taxon>Bacteria</taxon>
        <taxon>Bacillati</taxon>
        <taxon>Actinomycetota</taxon>
        <taxon>Actinomycetes</taxon>
        <taxon>Pseudonocardiales</taxon>
        <taxon>Pseudonocardiaceae</taxon>
        <taxon>Saccharopolyspora</taxon>
    </lineage>
</organism>
<dbReference type="OrthoDB" id="3173471at2"/>
<dbReference type="Pfam" id="PF04480">
    <property type="entry name" value="DUF559"/>
    <property type="match status" value="1"/>
</dbReference>
<dbReference type="InterPro" id="IPR007569">
    <property type="entry name" value="DUF559"/>
</dbReference>
<feature type="domain" description="DUF559" evidence="1">
    <location>
        <begin position="227"/>
        <end position="285"/>
    </location>
</feature>
<sequence length="291" mass="32754">MAASNKVALGGTRGLFTRKEALQQGFSDKDLRNGPYRRIFHGVYLLESIPLTHELLCRGAAMVLPPDAVITGRSAASLHGIDLARPTDPVEVLTRNHKRVHGLRVWDTRRYHWEHLPWGGVRLATLVRAALDLLTKNPLTQGVACVDTLLRSGMLSKDALGRFMNGRHDNGIRRARHGFELLDERAESVPESVLRVKFALRGLRPVPQLEIPGEFGQPLRGDLGFPEAKVVVEYEGRWHADPEQFRRDERRRAWLRANGWLVIVVTAEDLATSADQLVETVARAVRERTPR</sequence>
<proteinExistence type="predicted"/>
<dbReference type="Proteomes" id="UP000198852">
    <property type="component" value="Unassembled WGS sequence"/>
</dbReference>
<accession>A0A1I6QK80</accession>